<reference evidence="4" key="1">
    <citation type="submission" date="2014-09" db="EMBL/GenBank/DDBJ databases">
        <authorList>
            <person name="Illeghems K.G."/>
        </authorList>
    </citation>
    <scope>NUCLEOTIDE SEQUENCE [LARGE SCALE GENOMIC DNA]</scope>
    <source>
        <strain evidence="4">108B</strain>
    </source>
</reference>
<feature type="chain" id="PRO_5006856310" description="Lipoprotein" evidence="2">
    <location>
        <begin position="27"/>
        <end position="59"/>
    </location>
</feature>
<evidence type="ECO:0000256" key="1">
    <source>
        <dbReference type="SAM" id="MobiDB-lite"/>
    </source>
</evidence>
<protein>
    <recommendedName>
        <fullName evidence="5">Lipoprotein</fullName>
    </recommendedName>
</protein>
<dbReference type="RefSeq" id="WP_006557079.1">
    <property type="nucleotide sequence ID" value="NZ_JAIMFQ010000001.1"/>
</dbReference>
<dbReference type="PATRIC" id="fig|446692.3.peg.39"/>
<feature type="region of interest" description="Disordered" evidence="1">
    <location>
        <begin position="33"/>
        <end position="59"/>
    </location>
</feature>
<name>A0A0U5ERY5_9PROT</name>
<gene>
    <name evidence="3" type="ORF">ASN_103</name>
</gene>
<feature type="compositionally biased region" description="Low complexity" evidence="1">
    <location>
        <begin position="45"/>
        <end position="59"/>
    </location>
</feature>
<dbReference type="EMBL" id="LN606600">
    <property type="protein sequence ID" value="CEF39552.1"/>
    <property type="molecule type" value="Genomic_DNA"/>
</dbReference>
<dbReference type="KEGG" id="asz:ASN_103"/>
<organism evidence="3 4">
    <name type="scientific">Acetobacter senegalensis</name>
    <dbReference type="NCBI Taxonomy" id="446692"/>
    <lineage>
        <taxon>Bacteria</taxon>
        <taxon>Pseudomonadati</taxon>
        <taxon>Pseudomonadota</taxon>
        <taxon>Alphaproteobacteria</taxon>
        <taxon>Acetobacterales</taxon>
        <taxon>Acetobacteraceae</taxon>
        <taxon>Acetobacter</taxon>
    </lineage>
</organism>
<dbReference type="PROSITE" id="PS51257">
    <property type="entry name" value="PROKAR_LIPOPROTEIN"/>
    <property type="match status" value="1"/>
</dbReference>
<sequence>MKRFTCRLLAFQGLMLVSVLGLSACADSHPKHVYHPRSHHGEGTPRWYRPPASSSPSYR</sequence>
<dbReference type="Proteomes" id="UP000056109">
    <property type="component" value="Chromosome I"/>
</dbReference>
<proteinExistence type="predicted"/>
<keyword evidence="2" id="KW-0732">Signal</keyword>
<evidence type="ECO:0008006" key="5">
    <source>
        <dbReference type="Google" id="ProtNLM"/>
    </source>
</evidence>
<evidence type="ECO:0000313" key="4">
    <source>
        <dbReference type="Proteomes" id="UP000056109"/>
    </source>
</evidence>
<evidence type="ECO:0000256" key="2">
    <source>
        <dbReference type="SAM" id="SignalP"/>
    </source>
</evidence>
<dbReference type="AlphaFoldDB" id="A0A0U5ERY5"/>
<evidence type="ECO:0000313" key="3">
    <source>
        <dbReference type="EMBL" id="CEF39552.1"/>
    </source>
</evidence>
<keyword evidence="4" id="KW-1185">Reference proteome</keyword>
<feature type="signal peptide" evidence="2">
    <location>
        <begin position="1"/>
        <end position="26"/>
    </location>
</feature>
<accession>A0A0U5ERY5</accession>